<evidence type="ECO:0000256" key="5">
    <source>
        <dbReference type="ARBA" id="ARBA00022679"/>
    </source>
</evidence>
<keyword evidence="6" id="KW-0949">S-adenosyl-L-methionine</keyword>
<dbReference type="SFLD" id="SFLDS00029">
    <property type="entry name" value="Radical_SAM"/>
    <property type="match status" value="1"/>
</dbReference>
<evidence type="ECO:0000256" key="6">
    <source>
        <dbReference type="ARBA" id="ARBA00022691"/>
    </source>
</evidence>
<name>A0A1F5YI78_9BACT</name>
<keyword evidence="7" id="KW-0479">Metal-binding</keyword>
<dbReference type="InterPro" id="IPR013848">
    <property type="entry name" value="Methylthiotransferase_N"/>
</dbReference>
<gene>
    <name evidence="15" type="ORF">A2Y99_01780</name>
</gene>
<dbReference type="Pfam" id="PF00919">
    <property type="entry name" value="UPF0004"/>
    <property type="match status" value="1"/>
</dbReference>
<dbReference type="SMART" id="SM00729">
    <property type="entry name" value="Elp3"/>
    <property type="match status" value="1"/>
</dbReference>
<dbReference type="PROSITE" id="PS51449">
    <property type="entry name" value="MTTASE_N"/>
    <property type="match status" value="1"/>
</dbReference>
<keyword evidence="8" id="KW-0408">Iron</keyword>
<keyword evidence="5" id="KW-0808">Transferase</keyword>
<dbReference type="AlphaFoldDB" id="A0A1F5YI78"/>
<evidence type="ECO:0000259" key="13">
    <source>
        <dbReference type="PROSITE" id="PS51449"/>
    </source>
</evidence>
<dbReference type="SFLD" id="SFLDG01082">
    <property type="entry name" value="B12-binding_domain_containing"/>
    <property type="match status" value="1"/>
</dbReference>
<comment type="function">
    <text evidence="2">Catalyzes the methylthiolation of N6-threonylcarbamoyladenosine (t(6)A), leading to the formation of 2-methylthio-N6-threonylcarbamoyladenosine (ms(2)t(6)A) at position 37 in tRNAs that read codons beginning with adenine.</text>
</comment>
<evidence type="ECO:0000259" key="12">
    <source>
        <dbReference type="PROSITE" id="PS50926"/>
    </source>
</evidence>
<protein>
    <recommendedName>
        <fullName evidence="3">tRNA (N(6)-L-threonylcarbamoyladenosine(37)-C(2))-methylthiotransferase</fullName>
        <ecNumber evidence="3">2.8.4.5</ecNumber>
    </recommendedName>
    <alternativeName>
        <fullName evidence="10">tRNA-t(6)A37 methylthiotransferase</fullName>
    </alternativeName>
</protein>
<accession>A0A1F5YI78</accession>
<dbReference type="Gene3D" id="3.80.30.20">
    <property type="entry name" value="tm_1862 like domain"/>
    <property type="match status" value="1"/>
</dbReference>
<dbReference type="EMBL" id="MFIY01000042">
    <property type="protein sequence ID" value="OGF99762.1"/>
    <property type="molecule type" value="Genomic_DNA"/>
</dbReference>
<keyword evidence="9" id="KW-0411">Iron-sulfur</keyword>
<dbReference type="Pfam" id="PF04055">
    <property type="entry name" value="Radical_SAM"/>
    <property type="match status" value="1"/>
</dbReference>
<dbReference type="GO" id="GO:0046872">
    <property type="term" value="F:metal ion binding"/>
    <property type="evidence" value="ECO:0007669"/>
    <property type="project" value="UniProtKB-KW"/>
</dbReference>
<dbReference type="Proteomes" id="UP000178230">
    <property type="component" value="Unassembled WGS sequence"/>
</dbReference>
<evidence type="ECO:0000256" key="2">
    <source>
        <dbReference type="ARBA" id="ARBA00002399"/>
    </source>
</evidence>
<comment type="caution">
    <text evidence="15">The sequence shown here is derived from an EMBL/GenBank/DDBJ whole genome shotgun (WGS) entry which is preliminary data.</text>
</comment>
<dbReference type="GO" id="GO:0051539">
    <property type="term" value="F:4 iron, 4 sulfur cluster binding"/>
    <property type="evidence" value="ECO:0007669"/>
    <property type="project" value="UniProtKB-KW"/>
</dbReference>
<evidence type="ECO:0000256" key="9">
    <source>
        <dbReference type="ARBA" id="ARBA00023014"/>
    </source>
</evidence>
<reference evidence="15 16" key="1">
    <citation type="journal article" date="2016" name="Nat. Commun.">
        <title>Thousands of microbial genomes shed light on interconnected biogeochemical processes in an aquifer system.</title>
        <authorList>
            <person name="Anantharaman K."/>
            <person name="Brown C.T."/>
            <person name="Hug L.A."/>
            <person name="Sharon I."/>
            <person name="Castelle C.J."/>
            <person name="Probst A.J."/>
            <person name="Thomas B.C."/>
            <person name="Singh A."/>
            <person name="Wilkins M.J."/>
            <person name="Karaoz U."/>
            <person name="Brodie E.L."/>
            <person name="Williams K.H."/>
            <person name="Hubbard S.S."/>
            <person name="Banfield J.F."/>
        </authorList>
    </citation>
    <scope>NUCLEOTIDE SEQUENCE [LARGE SCALE GENOMIC DNA]</scope>
</reference>
<dbReference type="InterPro" id="IPR006638">
    <property type="entry name" value="Elp3/MiaA/NifB-like_rSAM"/>
</dbReference>
<keyword evidence="4" id="KW-0004">4Fe-4S</keyword>
<evidence type="ECO:0000313" key="15">
    <source>
        <dbReference type="EMBL" id="OGF99762.1"/>
    </source>
</evidence>
<evidence type="ECO:0000256" key="3">
    <source>
        <dbReference type="ARBA" id="ARBA00013273"/>
    </source>
</evidence>
<dbReference type="PANTHER" id="PTHR11918:SF45">
    <property type="entry name" value="THREONYLCARBAMOYLADENOSINE TRNA METHYLTHIOTRANSFERASE"/>
    <property type="match status" value="1"/>
</dbReference>
<dbReference type="InterPro" id="IPR023404">
    <property type="entry name" value="rSAM_horseshoe"/>
</dbReference>
<dbReference type="InterPro" id="IPR020612">
    <property type="entry name" value="Methylthiotransferase_CS"/>
</dbReference>
<dbReference type="InterPro" id="IPR002792">
    <property type="entry name" value="TRAM_dom"/>
</dbReference>
<evidence type="ECO:0000256" key="1">
    <source>
        <dbReference type="ARBA" id="ARBA00001966"/>
    </source>
</evidence>
<organism evidence="15 16">
    <name type="scientific">Candidatus Gottesmanbacteria bacterium RBG_13_37_7</name>
    <dbReference type="NCBI Taxonomy" id="1798369"/>
    <lineage>
        <taxon>Bacteria</taxon>
        <taxon>Candidatus Gottesmaniibacteriota</taxon>
    </lineage>
</organism>
<dbReference type="PROSITE" id="PS50926">
    <property type="entry name" value="TRAM"/>
    <property type="match status" value="1"/>
</dbReference>
<dbReference type="GO" id="GO:0035598">
    <property type="term" value="F:tRNA (N(6)-L-threonylcarbamoyladenosine(37)-C(2))-methylthiotransferase activity"/>
    <property type="evidence" value="ECO:0007669"/>
    <property type="project" value="UniProtKB-EC"/>
</dbReference>
<dbReference type="InterPro" id="IPR007197">
    <property type="entry name" value="rSAM"/>
</dbReference>
<evidence type="ECO:0000256" key="7">
    <source>
        <dbReference type="ARBA" id="ARBA00022723"/>
    </source>
</evidence>
<dbReference type="PROSITE" id="PS01278">
    <property type="entry name" value="MTTASE_RADICAL"/>
    <property type="match status" value="1"/>
</dbReference>
<evidence type="ECO:0000259" key="14">
    <source>
        <dbReference type="PROSITE" id="PS51918"/>
    </source>
</evidence>
<dbReference type="EC" id="2.8.4.5" evidence="3"/>
<evidence type="ECO:0000256" key="8">
    <source>
        <dbReference type="ARBA" id="ARBA00023004"/>
    </source>
</evidence>
<dbReference type="InterPro" id="IPR038135">
    <property type="entry name" value="Methylthiotransferase_N_sf"/>
</dbReference>
<proteinExistence type="predicted"/>
<dbReference type="PROSITE" id="PS51918">
    <property type="entry name" value="RADICAL_SAM"/>
    <property type="match status" value="1"/>
</dbReference>
<comment type="cofactor">
    <cofactor evidence="1">
        <name>[4Fe-4S] cluster</name>
        <dbReference type="ChEBI" id="CHEBI:49883"/>
    </cofactor>
</comment>
<evidence type="ECO:0000256" key="10">
    <source>
        <dbReference type="ARBA" id="ARBA00031213"/>
    </source>
</evidence>
<sequence>MKTFATYSFGCRVNQAEIQEISNQLSVLGFQYSEKNPEFYIINTCAVTRKAEREARQFIYQIRKKYPKTQIIITGCVATKWKMEKSQFLNSCLRRQAKSKISTNDLPAQTGKIQRKNILFIDNKVKENIVRLINSNYLHAGDATPTKSGKRQSACADRDPQINIFSFGKYLPSKRLLIKIQDGCHRFCTYCIVPYLRGKPKSERIRNIELRIKNFEDKIKEVILTAINTEAYGLDTGESFIDLIKTILEKTNIERLSFGSINPWSIDDKFLNFYEQQITDNRFTHQSPNEGGQLTADNRLAHFFHIPLQSGSNKILSLMKRDYTKKEFLEKIKAIKKINQLAFIATDVIVGFPGEKEEDFQDTYNFLRDSPIVKFHVFRFSKREFTAAYYMSKKLKESSEDVKKKRAQTLIDMGRKKYHQFLNKHIGKTFPALFLTTRKNGSREALLDNQIPVLVKTDKNLAGEIRRVKVIKRKENLLFAKFC</sequence>
<feature type="domain" description="TRAM" evidence="12">
    <location>
        <begin position="423"/>
        <end position="483"/>
    </location>
</feature>
<dbReference type="PANTHER" id="PTHR11918">
    <property type="entry name" value="RADICAL SAM PROTEINS"/>
    <property type="match status" value="1"/>
</dbReference>
<dbReference type="Gene3D" id="3.40.50.12160">
    <property type="entry name" value="Methylthiotransferase, N-terminal domain"/>
    <property type="match status" value="1"/>
</dbReference>
<evidence type="ECO:0000256" key="11">
    <source>
        <dbReference type="ARBA" id="ARBA00051661"/>
    </source>
</evidence>
<comment type="catalytic activity">
    <reaction evidence="11">
        <text>N(6)-L-threonylcarbamoyladenosine(37) in tRNA + (sulfur carrier)-SH + AH2 + 2 S-adenosyl-L-methionine = 2-methylsulfanyl-N(6)-L-threonylcarbamoyladenosine(37) in tRNA + (sulfur carrier)-H + 5'-deoxyadenosine + L-methionine + A + S-adenosyl-L-homocysteine + 2 H(+)</text>
        <dbReference type="Rhea" id="RHEA:37075"/>
        <dbReference type="Rhea" id="RHEA-COMP:10163"/>
        <dbReference type="Rhea" id="RHEA-COMP:11092"/>
        <dbReference type="Rhea" id="RHEA-COMP:14737"/>
        <dbReference type="Rhea" id="RHEA-COMP:14739"/>
        <dbReference type="ChEBI" id="CHEBI:13193"/>
        <dbReference type="ChEBI" id="CHEBI:15378"/>
        <dbReference type="ChEBI" id="CHEBI:17319"/>
        <dbReference type="ChEBI" id="CHEBI:17499"/>
        <dbReference type="ChEBI" id="CHEBI:29917"/>
        <dbReference type="ChEBI" id="CHEBI:57844"/>
        <dbReference type="ChEBI" id="CHEBI:57856"/>
        <dbReference type="ChEBI" id="CHEBI:59789"/>
        <dbReference type="ChEBI" id="CHEBI:64428"/>
        <dbReference type="ChEBI" id="CHEBI:74418"/>
        <dbReference type="ChEBI" id="CHEBI:74420"/>
        <dbReference type="EC" id="2.8.4.5"/>
    </reaction>
</comment>
<feature type="domain" description="MTTase N-terminal" evidence="13">
    <location>
        <begin position="2"/>
        <end position="112"/>
    </location>
</feature>
<dbReference type="InterPro" id="IPR058240">
    <property type="entry name" value="rSAM_sf"/>
</dbReference>
<feature type="domain" description="Radical SAM core" evidence="14">
    <location>
        <begin position="170"/>
        <end position="420"/>
    </location>
</feature>
<evidence type="ECO:0000256" key="4">
    <source>
        <dbReference type="ARBA" id="ARBA00022485"/>
    </source>
</evidence>
<evidence type="ECO:0000313" key="16">
    <source>
        <dbReference type="Proteomes" id="UP000178230"/>
    </source>
</evidence>
<dbReference type="SUPFAM" id="SSF102114">
    <property type="entry name" value="Radical SAM enzymes"/>
    <property type="match status" value="1"/>
</dbReference>